<evidence type="ECO:0000256" key="1">
    <source>
        <dbReference type="ARBA" id="ARBA00008834"/>
    </source>
</evidence>
<accession>A0A178IDS3</accession>
<dbReference type="InterPro" id="IPR051801">
    <property type="entry name" value="GH28_Enzymes"/>
</dbReference>
<evidence type="ECO:0000256" key="3">
    <source>
        <dbReference type="ARBA" id="ARBA00023295"/>
    </source>
</evidence>
<name>A0A178IDS3_9BACT</name>
<dbReference type="RefSeq" id="WP_084442701.1">
    <property type="nucleotide sequence ID" value="NZ_CP109796.1"/>
</dbReference>
<dbReference type="Pfam" id="PF00295">
    <property type="entry name" value="Glyco_hydro_28"/>
    <property type="match status" value="1"/>
</dbReference>
<dbReference type="PANTHER" id="PTHR31339:SF9">
    <property type="entry name" value="PLASMIN AND FIBRONECTIN-BINDING PROTEIN A"/>
    <property type="match status" value="1"/>
</dbReference>
<dbReference type="SUPFAM" id="SSF51126">
    <property type="entry name" value="Pectin lyase-like"/>
    <property type="match status" value="1"/>
</dbReference>
<organism evidence="6 7">
    <name type="scientific">Termitidicoccus mucosus</name>
    <dbReference type="NCBI Taxonomy" id="1184151"/>
    <lineage>
        <taxon>Bacteria</taxon>
        <taxon>Pseudomonadati</taxon>
        <taxon>Verrucomicrobiota</taxon>
        <taxon>Opitutia</taxon>
        <taxon>Opitutales</taxon>
        <taxon>Opitutaceae</taxon>
        <taxon>Termitidicoccus</taxon>
    </lineage>
</organism>
<evidence type="ECO:0000313" key="6">
    <source>
        <dbReference type="EMBL" id="OAM87219.1"/>
    </source>
</evidence>
<evidence type="ECO:0000313" key="7">
    <source>
        <dbReference type="Proteomes" id="UP000078486"/>
    </source>
</evidence>
<dbReference type="SMART" id="SM00710">
    <property type="entry name" value="PbH1"/>
    <property type="match status" value="5"/>
</dbReference>
<feature type="chain" id="PRO_5008088707" description="Glycoside hydrolase" evidence="5">
    <location>
        <begin position="30"/>
        <end position="438"/>
    </location>
</feature>
<dbReference type="InterPro" id="IPR006626">
    <property type="entry name" value="PbH1"/>
</dbReference>
<gene>
    <name evidence="6" type="ORF">AW736_24975</name>
</gene>
<keyword evidence="7" id="KW-1185">Reference proteome</keyword>
<keyword evidence="2 4" id="KW-0378">Hydrolase</keyword>
<dbReference type="AlphaFoldDB" id="A0A178IDS3"/>
<dbReference type="GO" id="GO:0005975">
    <property type="term" value="P:carbohydrate metabolic process"/>
    <property type="evidence" value="ECO:0007669"/>
    <property type="project" value="InterPro"/>
</dbReference>
<proteinExistence type="inferred from homology"/>
<evidence type="ECO:0008006" key="8">
    <source>
        <dbReference type="Google" id="ProtNLM"/>
    </source>
</evidence>
<dbReference type="STRING" id="1184151.AW736_24975"/>
<sequence>MLSSTSRSFFLFCALIGSICCAFGPPACAQAAVSLPAPLLPEIPARVFLVADYGAKGDGAAHDTVAIQKAIDDAVQKGGGRIVFAEGVYLSGPLRIGSRIELHFAKGATLRLIGRVPDFPEERGRYLSFFSADKAADIKISGGGVIDGQGAPWWKDYRAKNLTARRPQIFYFTDCERVLFEGITVLNPPNTHMALRLCKDVTIRGITLEAPDDSPNTDGINISGKNYLVAGCKISTGDDNVVILTPSSKGWRMPVCENFVIRDCAFGFGHGMSIGSFTGGGVRNVLVENCSFDGTTAIVRMKAARGRGGMVEQITYRNITGRGAKYPVFISSYYPKEPKHPALDTDAGESAATPRWKSILLENITVTGARNSVILWGVPAQTMSDITLRNVRIESEEGAKVYNAKKVVFEQVEINSARKPVLALFRAEVSGMTGVEVE</sequence>
<evidence type="ECO:0000256" key="2">
    <source>
        <dbReference type="ARBA" id="ARBA00022801"/>
    </source>
</evidence>
<dbReference type="EMBL" id="LRRQ01000179">
    <property type="protein sequence ID" value="OAM87219.1"/>
    <property type="molecule type" value="Genomic_DNA"/>
</dbReference>
<feature type="signal peptide" evidence="5">
    <location>
        <begin position="1"/>
        <end position="29"/>
    </location>
</feature>
<comment type="caution">
    <text evidence="6">The sequence shown here is derived from an EMBL/GenBank/DDBJ whole genome shotgun (WGS) entry which is preliminary data.</text>
</comment>
<dbReference type="GO" id="GO:0004650">
    <property type="term" value="F:polygalacturonase activity"/>
    <property type="evidence" value="ECO:0007669"/>
    <property type="project" value="InterPro"/>
</dbReference>
<keyword evidence="3 4" id="KW-0326">Glycosidase</keyword>
<evidence type="ECO:0000256" key="4">
    <source>
        <dbReference type="RuleBase" id="RU361169"/>
    </source>
</evidence>
<dbReference type="Proteomes" id="UP000078486">
    <property type="component" value="Unassembled WGS sequence"/>
</dbReference>
<dbReference type="PANTHER" id="PTHR31339">
    <property type="entry name" value="PECTIN LYASE-RELATED"/>
    <property type="match status" value="1"/>
</dbReference>
<dbReference type="InterPro" id="IPR012334">
    <property type="entry name" value="Pectin_lyas_fold"/>
</dbReference>
<comment type="similarity">
    <text evidence="1 4">Belongs to the glycosyl hydrolase 28 family.</text>
</comment>
<dbReference type="InterPro" id="IPR011050">
    <property type="entry name" value="Pectin_lyase_fold/virulence"/>
</dbReference>
<protein>
    <recommendedName>
        <fullName evidence="8">Glycoside hydrolase</fullName>
    </recommendedName>
</protein>
<dbReference type="OrthoDB" id="182481at2"/>
<reference evidence="6 7" key="1">
    <citation type="submission" date="2016-01" db="EMBL/GenBank/DDBJ databases">
        <title>High potential of lignocellulose degradation of a new Verrucomicrobia species.</title>
        <authorList>
            <person name="Wang Y."/>
            <person name="Shi Y."/>
            <person name="Qiu Z."/>
            <person name="Liu S."/>
            <person name="Yang H."/>
        </authorList>
    </citation>
    <scope>NUCLEOTIDE SEQUENCE [LARGE SCALE GENOMIC DNA]</scope>
    <source>
        <strain evidence="6 7">TSB47</strain>
    </source>
</reference>
<evidence type="ECO:0000256" key="5">
    <source>
        <dbReference type="SAM" id="SignalP"/>
    </source>
</evidence>
<keyword evidence="5" id="KW-0732">Signal</keyword>
<dbReference type="InterPro" id="IPR000743">
    <property type="entry name" value="Glyco_hydro_28"/>
</dbReference>
<dbReference type="Gene3D" id="2.160.20.10">
    <property type="entry name" value="Single-stranded right-handed beta-helix, Pectin lyase-like"/>
    <property type="match status" value="1"/>
</dbReference>
<dbReference type="PROSITE" id="PS00502">
    <property type="entry name" value="POLYGALACTURONASE"/>
    <property type="match status" value="1"/>
</dbReference>